<keyword evidence="9" id="KW-1185">Reference proteome</keyword>
<dbReference type="Pfam" id="PF00881">
    <property type="entry name" value="Nitroreductase"/>
    <property type="match status" value="1"/>
</dbReference>
<dbReference type="InterPro" id="IPR029479">
    <property type="entry name" value="Nitroreductase"/>
</dbReference>
<sequence>MTITDRPQDTGWNQRYGDDADHRPSAPSDVVRLQLAHRSVRRFLPDAVSDDDLRTLVAAAQSAPTSSNLQPWSVVAVRDPERRRRLSTLAARQQFVADAPLLLVWIADLGRARRLAERSEQKLEAADYLETALIGFIDVALAAQNAVVAAESLGLGSCYVGAIRNNPEDVAAELGLPPHAIAAFGLAVGRPDPTEQAGVKPRLPQQAVLHHEQYDAELADAHLAAYDERLGAYNARWGLDGAWTDRVLTRLAGPESMAGRHRLREALERLGLPVR</sequence>
<evidence type="ECO:0000313" key="9">
    <source>
        <dbReference type="Proteomes" id="UP000636918"/>
    </source>
</evidence>
<comment type="caution">
    <text evidence="8">The sequence shown here is derived from an EMBL/GenBank/DDBJ whole genome shotgun (WGS) entry which is preliminary data.</text>
</comment>
<evidence type="ECO:0000256" key="1">
    <source>
        <dbReference type="ARBA" id="ARBA00008366"/>
    </source>
</evidence>
<organism evidence="8 9">
    <name type="scientific">Nocardioides baculatus</name>
    <dbReference type="NCBI Taxonomy" id="2801337"/>
    <lineage>
        <taxon>Bacteria</taxon>
        <taxon>Bacillati</taxon>
        <taxon>Actinomycetota</taxon>
        <taxon>Actinomycetes</taxon>
        <taxon>Propionibacteriales</taxon>
        <taxon>Nocardioidaceae</taxon>
        <taxon>Nocardioides</taxon>
    </lineage>
</organism>
<feature type="domain" description="Nitroreductase" evidence="7">
    <location>
        <begin position="37"/>
        <end position="189"/>
    </location>
</feature>
<dbReference type="Gene3D" id="3.40.109.10">
    <property type="entry name" value="NADH Oxidase"/>
    <property type="match status" value="1"/>
</dbReference>
<evidence type="ECO:0000256" key="3">
    <source>
        <dbReference type="ARBA" id="ARBA00022643"/>
    </source>
</evidence>
<dbReference type="InterPro" id="IPR000415">
    <property type="entry name" value="Nitroreductase-like"/>
</dbReference>
<name>A0ABS1LAN6_9ACTN</name>
<keyword evidence="5" id="KW-0521">NADP</keyword>
<protein>
    <submittedName>
        <fullName evidence="8">NADPH-dependent oxidoreductase</fullName>
    </submittedName>
</protein>
<keyword evidence="2 5" id="KW-0285">Flavoprotein</keyword>
<comment type="similarity">
    <text evidence="1 5">Belongs to the flavin oxidoreductase frp family.</text>
</comment>
<dbReference type="Proteomes" id="UP000636918">
    <property type="component" value="Unassembled WGS sequence"/>
</dbReference>
<dbReference type="EMBL" id="JAERSG010000004">
    <property type="protein sequence ID" value="MBL0748755.1"/>
    <property type="molecule type" value="Genomic_DNA"/>
</dbReference>
<dbReference type="PANTHER" id="PTHR43425:SF2">
    <property type="entry name" value="OXYGEN-INSENSITIVE NADPH NITROREDUCTASE"/>
    <property type="match status" value="1"/>
</dbReference>
<dbReference type="PANTHER" id="PTHR43425">
    <property type="entry name" value="OXYGEN-INSENSITIVE NADPH NITROREDUCTASE"/>
    <property type="match status" value="1"/>
</dbReference>
<keyword evidence="4 5" id="KW-0560">Oxidoreductase</keyword>
<feature type="region of interest" description="Disordered" evidence="6">
    <location>
        <begin position="1"/>
        <end position="26"/>
    </location>
</feature>
<dbReference type="SUPFAM" id="SSF55469">
    <property type="entry name" value="FMN-dependent nitroreductase-like"/>
    <property type="match status" value="1"/>
</dbReference>
<reference evidence="8 9" key="1">
    <citation type="submission" date="2021-01" db="EMBL/GenBank/DDBJ databases">
        <title>Genome seq and assembly of Nocardiodes sp. G10.</title>
        <authorList>
            <person name="Chhetri G."/>
        </authorList>
    </citation>
    <scope>NUCLEOTIDE SEQUENCE [LARGE SCALE GENOMIC DNA]</scope>
    <source>
        <strain evidence="8 9">G10</strain>
    </source>
</reference>
<evidence type="ECO:0000259" key="7">
    <source>
        <dbReference type="Pfam" id="PF00881"/>
    </source>
</evidence>
<dbReference type="PIRSF" id="PIRSF005426">
    <property type="entry name" value="Frp"/>
    <property type="match status" value="1"/>
</dbReference>
<evidence type="ECO:0000256" key="4">
    <source>
        <dbReference type="ARBA" id="ARBA00023002"/>
    </source>
</evidence>
<keyword evidence="3 5" id="KW-0288">FMN</keyword>
<dbReference type="InterPro" id="IPR016446">
    <property type="entry name" value="Flavin_OxRdtase_Frp"/>
</dbReference>
<evidence type="ECO:0000313" key="8">
    <source>
        <dbReference type="EMBL" id="MBL0748755.1"/>
    </source>
</evidence>
<evidence type="ECO:0000256" key="5">
    <source>
        <dbReference type="PIRNR" id="PIRNR005426"/>
    </source>
</evidence>
<evidence type="ECO:0000256" key="6">
    <source>
        <dbReference type="SAM" id="MobiDB-lite"/>
    </source>
</evidence>
<proteinExistence type="inferred from homology"/>
<evidence type="ECO:0000256" key="2">
    <source>
        <dbReference type="ARBA" id="ARBA00022630"/>
    </source>
</evidence>
<accession>A0ABS1LAN6</accession>
<dbReference type="RefSeq" id="WP_201937913.1">
    <property type="nucleotide sequence ID" value="NZ_JAERSG010000004.1"/>
</dbReference>
<dbReference type="CDD" id="cd02146">
    <property type="entry name" value="NfsA-like"/>
    <property type="match status" value="1"/>
</dbReference>
<gene>
    <name evidence="8" type="ORF">JI751_14135</name>
</gene>
<feature type="compositionally biased region" description="Polar residues" evidence="6">
    <location>
        <begin position="1"/>
        <end position="13"/>
    </location>
</feature>